<gene>
    <name evidence="10" type="ORF">MJA45_07250</name>
</gene>
<dbReference type="GO" id="GO:0003677">
    <property type="term" value="F:DNA binding"/>
    <property type="evidence" value="ECO:0007669"/>
    <property type="project" value="UniProtKB-KW"/>
</dbReference>
<dbReference type="PANTHER" id="PTHR46577">
    <property type="entry name" value="HTH-TYPE TRANSCRIPTIONAL REGULATORY PROTEIN GABR"/>
    <property type="match status" value="1"/>
</dbReference>
<evidence type="ECO:0000256" key="4">
    <source>
        <dbReference type="ARBA" id="ARBA00022898"/>
    </source>
</evidence>
<dbReference type="InterPro" id="IPR015424">
    <property type="entry name" value="PyrdxlP-dep_Trfase"/>
</dbReference>
<feature type="domain" description="HTH gntR-type" evidence="9">
    <location>
        <begin position="6"/>
        <end position="74"/>
    </location>
</feature>
<keyword evidence="5" id="KW-0805">Transcription regulation</keyword>
<keyword evidence="7" id="KW-0804">Transcription</keyword>
<dbReference type="PRINTS" id="PR00035">
    <property type="entry name" value="HTHGNTR"/>
</dbReference>
<dbReference type="Pfam" id="PF00392">
    <property type="entry name" value="GntR"/>
    <property type="match status" value="1"/>
</dbReference>
<dbReference type="AlphaFoldDB" id="A0AA96RGT3"/>
<dbReference type="SUPFAM" id="SSF53383">
    <property type="entry name" value="PLP-dependent transferases"/>
    <property type="match status" value="1"/>
</dbReference>
<sequence length="493" mass="54673">MRKQHRTKSLALYHALKEAMTAGTVGKGTRLPSSRELAALYGLSRGTVNEVYDMLSAEGYVESVRGSGTFAAYEGSNPAQAQERREEIRLSAWGKRAAAQPDRWGPGGNPARISLTPGMPDLTLFPYAEWNRALHAQVRERADSPEGDPEGFYPLREMVARHLRRARGMTVEAGDVVIVNGSMQAIALLTQLLVDEGDPVVVENPGYGGIHAAVRTAGGRLLAAPVDDRGLRVEDWDARLLFVTPGRHFPTGAVLPLVRRQQLLEWAGRRKAVIVEDDYDSEFRHRGRPIEPLKLLDREGRVVFIGTFSKTMLPGLRIGYAVLPPGLKEAFVRAKQLYEPFPSGLLEQRALAAFLQSGHYERHLRRMKRVYSRKFALLEEELRNRLGFLFEPVPSDSGLHLFAWWKGSAEEFEAFRRACAEEGVRWSGTEGGFLEGYRPSALFGFSHLSEAELAEAVEIMARTGSAVLLRRPSGSTGPSGARGQKLKNYQSPT</sequence>
<dbReference type="SMART" id="SM00345">
    <property type="entry name" value="HTH_GNTR"/>
    <property type="match status" value="1"/>
</dbReference>
<dbReference type="RefSeq" id="WP_315606600.1">
    <property type="nucleotide sequence ID" value="NZ_CP130318.1"/>
</dbReference>
<name>A0AA96RGT3_9BACL</name>
<dbReference type="GO" id="GO:0030170">
    <property type="term" value="F:pyridoxal phosphate binding"/>
    <property type="evidence" value="ECO:0007669"/>
    <property type="project" value="InterPro"/>
</dbReference>
<dbReference type="GO" id="GO:0003700">
    <property type="term" value="F:DNA-binding transcription factor activity"/>
    <property type="evidence" value="ECO:0007669"/>
    <property type="project" value="InterPro"/>
</dbReference>
<dbReference type="InterPro" id="IPR004839">
    <property type="entry name" value="Aminotransferase_I/II_large"/>
</dbReference>
<dbReference type="KEGG" id="paun:MJA45_07250"/>
<dbReference type="InterPro" id="IPR000524">
    <property type="entry name" value="Tscrpt_reg_HTH_GntR"/>
</dbReference>
<keyword evidence="6" id="KW-0238">DNA-binding</keyword>
<accession>A0AA96RGT3</accession>
<feature type="region of interest" description="Disordered" evidence="8">
    <location>
        <begin position="470"/>
        <end position="493"/>
    </location>
</feature>
<dbReference type="Gene3D" id="1.10.10.10">
    <property type="entry name" value="Winged helix-like DNA-binding domain superfamily/Winged helix DNA-binding domain"/>
    <property type="match status" value="1"/>
</dbReference>
<dbReference type="CDD" id="cd07377">
    <property type="entry name" value="WHTH_GntR"/>
    <property type="match status" value="1"/>
</dbReference>
<dbReference type="Pfam" id="PF00155">
    <property type="entry name" value="Aminotran_1_2"/>
    <property type="match status" value="1"/>
</dbReference>
<dbReference type="GO" id="GO:0008483">
    <property type="term" value="F:transaminase activity"/>
    <property type="evidence" value="ECO:0007669"/>
    <property type="project" value="UniProtKB-KW"/>
</dbReference>
<proteinExistence type="inferred from homology"/>
<keyword evidence="3 10" id="KW-0808">Transferase</keyword>
<organism evidence="10 11">
    <name type="scientific">Paenibacillus aurantius</name>
    <dbReference type="NCBI Taxonomy" id="2918900"/>
    <lineage>
        <taxon>Bacteria</taxon>
        <taxon>Bacillati</taxon>
        <taxon>Bacillota</taxon>
        <taxon>Bacilli</taxon>
        <taxon>Bacillales</taxon>
        <taxon>Paenibacillaceae</taxon>
        <taxon>Paenibacillus</taxon>
    </lineage>
</organism>
<evidence type="ECO:0000256" key="7">
    <source>
        <dbReference type="ARBA" id="ARBA00023163"/>
    </source>
</evidence>
<evidence type="ECO:0000256" key="3">
    <source>
        <dbReference type="ARBA" id="ARBA00022576"/>
    </source>
</evidence>
<comment type="cofactor">
    <cofactor evidence="1">
        <name>pyridoxal 5'-phosphate</name>
        <dbReference type="ChEBI" id="CHEBI:597326"/>
    </cofactor>
</comment>
<dbReference type="CDD" id="cd00609">
    <property type="entry name" value="AAT_like"/>
    <property type="match status" value="1"/>
</dbReference>
<dbReference type="EMBL" id="CP130318">
    <property type="protein sequence ID" value="WNQ12821.1"/>
    <property type="molecule type" value="Genomic_DNA"/>
</dbReference>
<dbReference type="PROSITE" id="PS50949">
    <property type="entry name" value="HTH_GNTR"/>
    <property type="match status" value="1"/>
</dbReference>
<evidence type="ECO:0000256" key="8">
    <source>
        <dbReference type="SAM" id="MobiDB-lite"/>
    </source>
</evidence>
<evidence type="ECO:0000256" key="2">
    <source>
        <dbReference type="ARBA" id="ARBA00005384"/>
    </source>
</evidence>
<dbReference type="PANTHER" id="PTHR46577:SF1">
    <property type="entry name" value="HTH-TYPE TRANSCRIPTIONAL REGULATORY PROTEIN GABR"/>
    <property type="match status" value="1"/>
</dbReference>
<dbReference type="SUPFAM" id="SSF46785">
    <property type="entry name" value="Winged helix' DNA-binding domain"/>
    <property type="match status" value="1"/>
</dbReference>
<protein>
    <submittedName>
        <fullName evidence="10">PLP-dependent aminotransferase family protein</fullName>
    </submittedName>
</protein>
<comment type="similarity">
    <text evidence="2">In the C-terminal section; belongs to the class-I pyridoxal-phosphate-dependent aminotransferase family.</text>
</comment>
<evidence type="ECO:0000259" key="9">
    <source>
        <dbReference type="PROSITE" id="PS50949"/>
    </source>
</evidence>
<dbReference type="InterPro" id="IPR015421">
    <property type="entry name" value="PyrdxlP-dep_Trfase_major"/>
</dbReference>
<evidence type="ECO:0000313" key="11">
    <source>
        <dbReference type="Proteomes" id="UP001305702"/>
    </source>
</evidence>
<dbReference type="InterPro" id="IPR036390">
    <property type="entry name" value="WH_DNA-bd_sf"/>
</dbReference>
<dbReference type="Proteomes" id="UP001305702">
    <property type="component" value="Chromosome"/>
</dbReference>
<dbReference type="InterPro" id="IPR036388">
    <property type="entry name" value="WH-like_DNA-bd_sf"/>
</dbReference>
<evidence type="ECO:0000256" key="6">
    <source>
        <dbReference type="ARBA" id="ARBA00023125"/>
    </source>
</evidence>
<reference evidence="10 11" key="1">
    <citation type="submission" date="2022-02" db="EMBL/GenBank/DDBJ databases">
        <title>Paenibacillus sp. MBLB1776 Whole Genome Shotgun Sequencing.</title>
        <authorList>
            <person name="Hwang C.Y."/>
            <person name="Cho E.-S."/>
            <person name="Seo M.-J."/>
        </authorList>
    </citation>
    <scope>NUCLEOTIDE SEQUENCE [LARGE SCALE GENOMIC DNA]</scope>
    <source>
        <strain evidence="10 11">MBLB1776</strain>
    </source>
</reference>
<evidence type="ECO:0000256" key="1">
    <source>
        <dbReference type="ARBA" id="ARBA00001933"/>
    </source>
</evidence>
<dbReference type="Gene3D" id="3.40.640.10">
    <property type="entry name" value="Type I PLP-dependent aspartate aminotransferase-like (Major domain)"/>
    <property type="match status" value="1"/>
</dbReference>
<keyword evidence="3 10" id="KW-0032">Aminotransferase</keyword>
<evidence type="ECO:0000256" key="5">
    <source>
        <dbReference type="ARBA" id="ARBA00023015"/>
    </source>
</evidence>
<keyword evidence="4" id="KW-0663">Pyridoxal phosphate</keyword>
<dbReference type="InterPro" id="IPR051446">
    <property type="entry name" value="HTH_trans_reg/aminotransferase"/>
</dbReference>
<keyword evidence="11" id="KW-1185">Reference proteome</keyword>
<evidence type="ECO:0000313" key="10">
    <source>
        <dbReference type="EMBL" id="WNQ12821.1"/>
    </source>
</evidence>